<evidence type="ECO:0000313" key="2">
    <source>
        <dbReference type="Proteomes" id="UP000259354"/>
    </source>
</evidence>
<dbReference type="RefSeq" id="YP_009839187.1">
    <property type="nucleotide sequence ID" value="NC_048719.1"/>
</dbReference>
<reference evidence="1 2" key="1">
    <citation type="submission" date="2018-06" db="EMBL/GenBank/DDBJ databases">
        <authorList>
            <person name="Moussa A."/>
            <person name="Couoh J.M."/>
            <person name="Harbem L."/>
            <person name="Okocha J.C."/>
            <person name="Taylor D."/>
            <person name="Teutsch A.B."/>
            <person name="Smith B.R."/>
            <person name="Suri N."/>
            <person name="Layton S.R."/>
            <person name="Kim T."/>
            <person name="Hughes L.E."/>
            <person name="Garlena R.A."/>
            <person name="Russell D.A."/>
            <person name="Pope W.H."/>
            <person name="Jacobs-Sera D."/>
            <person name="Hatfull G.F."/>
        </authorList>
    </citation>
    <scope>NUCLEOTIDE SEQUENCE [LARGE SCALE GENOMIC DNA]</scope>
</reference>
<dbReference type="KEGG" id="vg:55609396"/>
<keyword evidence="2" id="KW-1185">Reference proteome</keyword>
<evidence type="ECO:0000313" key="1">
    <source>
        <dbReference type="EMBL" id="AXG66333.1"/>
    </source>
</evidence>
<organism evidence="1 2">
    <name type="scientific">Streptomyces phage Annadreamy</name>
    <dbReference type="NCBI Taxonomy" id="2250335"/>
    <lineage>
        <taxon>Viruses</taxon>
        <taxon>Duplodnaviria</taxon>
        <taxon>Heunggongvirae</taxon>
        <taxon>Uroviricota</taxon>
        <taxon>Caudoviricetes</taxon>
        <taxon>Stanwilliamsviridae</taxon>
        <taxon>Loccivirinae</taxon>
        <taxon>Annadreamyvirus</taxon>
        <taxon>Annadreamyvirus annadreamy</taxon>
    </lineage>
</organism>
<protein>
    <submittedName>
        <fullName evidence="1">Uncharacterized protein</fullName>
    </submittedName>
</protein>
<accession>A0A345GTR1</accession>
<dbReference type="GeneID" id="55609396"/>
<dbReference type="Proteomes" id="UP000259354">
    <property type="component" value="Segment"/>
</dbReference>
<name>A0A345GTR1_9CAUD</name>
<proteinExistence type="predicted"/>
<sequence>MRQTVKYARVRAIQDPDRDLDTPGTYYGNNAPGSFRLNNKRFARLVFTMRTTRGAHVAKGER</sequence>
<gene>
    <name evidence="1" type="primary">254</name>
    <name evidence="1" type="ORF">SEA_ANNADREAMY_254</name>
</gene>
<dbReference type="EMBL" id="MH536811">
    <property type="protein sequence ID" value="AXG66333.1"/>
    <property type="molecule type" value="Genomic_DNA"/>
</dbReference>